<gene>
    <name evidence="3" type="ORF">FOZG_17138</name>
</gene>
<dbReference type="PROSITE" id="PS50090">
    <property type="entry name" value="MYB_LIKE"/>
    <property type="match status" value="1"/>
</dbReference>
<name>W9JB61_FUSOX</name>
<feature type="compositionally biased region" description="Polar residues" evidence="1">
    <location>
        <begin position="447"/>
        <end position="459"/>
    </location>
</feature>
<feature type="compositionally biased region" description="Low complexity" evidence="1">
    <location>
        <begin position="406"/>
        <end position="422"/>
    </location>
</feature>
<feature type="domain" description="Myb-like" evidence="2">
    <location>
        <begin position="521"/>
        <end position="570"/>
    </location>
</feature>
<evidence type="ECO:0000313" key="3">
    <source>
        <dbReference type="EMBL" id="EWZ29272.1"/>
    </source>
</evidence>
<feature type="region of interest" description="Disordered" evidence="1">
    <location>
        <begin position="257"/>
        <end position="364"/>
    </location>
</feature>
<accession>W9JB61</accession>
<feature type="region of interest" description="Disordered" evidence="1">
    <location>
        <begin position="379"/>
        <end position="459"/>
    </location>
</feature>
<dbReference type="HOGENOM" id="CLU_018686_0_0_1"/>
<feature type="compositionally biased region" description="Basic and acidic residues" evidence="1">
    <location>
        <begin position="258"/>
        <end position="270"/>
    </location>
</feature>
<feature type="compositionally biased region" description="Polar residues" evidence="1">
    <location>
        <begin position="149"/>
        <end position="173"/>
    </location>
</feature>
<feature type="compositionally biased region" description="Acidic residues" evidence="1">
    <location>
        <begin position="73"/>
        <end position="88"/>
    </location>
</feature>
<feature type="region of interest" description="Disordered" evidence="1">
    <location>
        <begin position="489"/>
        <end position="537"/>
    </location>
</feature>
<evidence type="ECO:0000259" key="2">
    <source>
        <dbReference type="PROSITE" id="PS50090"/>
    </source>
</evidence>
<dbReference type="InterPro" id="IPR001005">
    <property type="entry name" value="SANT/Myb"/>
</dbReference>
<feature type="region of interest" description="Disordered" evidence="1">
    <location>
        <begin position="46"/>
        <end position="103"/>
    </location>
</feature>
<feature type="compositionally biased region" description="Low complexity" evidence="1">
    <location>
        <begin position="273"/>
        <end position="283"/>
    </location>
</feature>
<proteinExistence type="predicted"/>
<feature type="compositionally biased region" description="Polar residues" evidence="1">
    <location>
        <begin position="92"/>
        <end position="103"/>
    </location>
</feature>
<feature type="compositionally biased region" description="Basic and acidic residues" evidence="1">
    <location>
        <begin position="284"/>
        <end position="298"/>
    </location>
</feature>
<reference evidence="3" key="1">
    <citation type="submission" date="2011-06" db="EMBL/GenBank/DDBJ databases">
        <title>The Genome Sequence of Fusarium oxysporum Fo47.</title>
        <authorList>
            <consortium name="The Broad Institute Genome Sequencing Platform"/>
            <person name="Ma L.-J."/>
            <person name="Gale L.R."/>
            <person name="Schwartz D.C."/>
            <person name="Zhou S."/>
            <person name="Corby-Kistler H."/>
            <person name="Young S.K."/>
            <person name="Zeng Q."/>
            <person name="Gargeya S."/>
            <person name="Fitzgerald M."/>
            <person name="Haas B."/>
            <person name="Abouelleil A."/>
            <person name="Alvarado L."/>
            <person name="Arachchi H.M."/>
            <person name="Berlin A."/>
            <person name="Brown A."/>
            <person name="Chapman S.B."/>
            <person name="Chen Z."/>
            <person name="Dunbar C."/>
            <person name="Freedman E."/>
            <person name="Gearin G."/>
            <person name="Gellesch M."/>
            <person name="Goldberg J."/>
            <person name="Griggs A."/>
            <person name="Gujja S."/>
            <person name="Heiman D."/>
            <person name="Howarth C."/>
            <person name="Larson L."/>
            <person name="Lui A."/>
            <person name="MacDonald P.J.P."/>
            <person name="Mehta T."/>
            <person name="Montmayeur A."/>
            <person name="Murphy C."/>
            <person name="Neiman D."/>
            <person name="Pearson M."/>
            <person name="Priest M."/>
            <person name="Roberts A."/>
            <person name="Saif S."/>
            <person name="Shea T."/>
            <person name="Shenoy N."/>
            <person name="Sisk P."/>
            <person name="Stolte C."/>
            <person name="Sykes S."/>
            <person name="Wortman J."/>
            <person name="Nusbaum C."/>
            <person name="Birren B."/>
        </authorList>
    </citation>
    <scope>NUCLEOTIDE SEQUENCE [LARGE SCALE GENOMIC DNA]</scope>
    <source>
        <strain evidence="3">Fo47</strain>
    </source>
</reference>
<feature type="compositionally biased region" description="Polar residues" evidence="1">
    <location>
        <begin position="183"/>
        <end position="196"/>
    </location>
</feature>
<protein>
    <recommendedName>
        <fullName evidence="2">Myb-like domain-containing protein</fullName>
    </recommendedName>
</protein>
<reference evidence="3" key="2">
    <citation type="submission" date="2012-06" db="EMBL/GenBank/DDBJ databases">
        <title>Annotation of the Genome Sequence of Fusarium oxysporum Fo47.</title>
        <authorList>
            <consortium name="The Broad Institute Genomics Platform"/>
            <person name="Ma L.-J."/>
            <person name="Corby-Kistler H."/>
            <person name="Broz K."/>
            <person name="Gale L.R."/>
            <person name="Jonkers W."/>
            <person name="O'Donnell K."/>
            <person name="Ploetz R."/>
            <person name="Steinberg C."/>
            <person name="Schwartz D.C."/>
            <person name="VanEtten H."/>
            <person name="Zhou S."/>
            <person name="Young S.K."/>
            <person name="Zeng Q."/>
            <person name="Gargeya S."/>
            <person name="Fitzgerald M."/>
            <person name="Abouelleil A."/>
            <person name="Alvarado L."/>
            <person name="Chapman S.B."/>
            <person name="Gainer-Dewar J."/>
            <person name="Goldberg J."/>
            <person name="Griggs A."/>
            <person name="Gujja S."/>
            <person name="Hansen M."/>
            <person name="Howarth C."/>
            <person name="Imamovic A."/>
            <person name="Ireland A."/>
            <person name="Larimer J."/>
            <person name="McCowan C."/>
            <person name="Murphy C."/>
            <person name="Pearson M."/>
            <person name="Poon T.W."/>
            <person name="Priest M."/>
            <person name="Roberts A."/>
            <person name="Saif S."/>
            <person name="Shea T."/>
            <person name="Sykes S."/>
            <person name="Wortman J."/>
            <person name="Nusbaum C."/>
            <person name="Birren B."/>
        </authorList>
    </citation>
    <scope>NUCLEOTIDE SEQUENCE</scope>
    <source>
        <strain evidence="3">Fo47</strain>
    </source>
</reference>
<evidence type="ECO:0000256" key="1">
    <source>
        <dbReference type="SAM" id="MobiDB-lite"/>
    </source>
</evidence>
<sequence length="572" mass="62032">MFACPSLVPVARAILFSLYLKLSRLFIMVSTISDAEQQDSLHNFTFPGHQVPLRDERAPSASGESTGNAIWISDDDSSDTEDEDDVEDHDLNGSQSGCTTPTTASVVDHLNSMCTKHSETETDAAVRMGVTAVLPPARLEGVQILSHESQMDLSSDPESNQQALPSTTCTPTGDITAGADTASDISSIGPETQASLGASDGELVTKPTGATSELDVMTVALSNEESCHRLQNAPVAPPELTYGPIAATTEVMAQTPLHDSKVRPSAERNDATPAARSSSPRLRLLPESRPEQDQDHKSYSPSDTEPDLLEAESGSLPGARISPPFREGLSRHCCRRTSPHTRMTVQDKDSDADTESSGSEDDLDVQECIHVEEYCLSLPDAPGHDSDSEDDSEELHCRKRRKVPRSPHASACSAPASARSSHQQLSTRRTAQLPKGRRVSVRGSESPAPSQTSSVPSEASTFARFEEWPLSNVFLKRITEGDMTTFQLQFDWTPDPSQPHAERSISHSKEGRGPHKASLSGTRSSGGKWTLEEENKVRTMRQDGCSWAEIQRALPHRSQGTIQVRYSTKLKG</sequence>
<feature type="compositionally biased region" description="Acidic residues" evidence="1">
    <location>
        <begin position="352"/>
        <end position="364"/>
    </location>
</feature>
<dbReference type="Proteomes" id="UP000030766">
    <property type="component" value="Unassembled WGS sequence"/>
</dbReference>
<feature type="region of interest" description="Disordered" evidence="1">
    <location>
        <begin position="149"/>
        <end position="210"/>
    </location>
</feature>
<dbReference type="VEuPathDB" id="FungiDB:FOZG_17138"/>
<feature type="compositionally biased region" description="Basic and acidic residues" evidence="1">
    <location>
        <begin position="500"/>
        <end position="513"/>
    </location>
</feature>
<organism evidence="3">
    <name type="scientific">Fusarium oxysporum Fo47</name>
    <dbReference type="NCBI Taxonomy" id="660027"/>
    <lineage>
        <taxon>Eukaryota</taxon>
        <taxon>Fungi</taxon>
        <taxon>Dikarya</taxon>
        <taxon>Ascomycota</taxon>
        <taxon>Pezizomycotina</taxon>
        <taxon>Sordariomycetes</taxon>
        <taxon>Hypocreomycetidae</taxon>
        <taxon>Hypocreales</taxon>
        <taxon>Nectriaceae</taxon>
        <taxon>Fusarium</taxon>
        <taxon>Fusarium oxysporum species complex</taxon>
    </lineage>
</organism>
<dbReference type="EMBL" id="JH717914">
    <property type="protein sequence ID" value="EWZ29272.1"/>
    <property type="molecule type" value="Genomic_DNA"/>
</dbReference>
<dbReference type="AlphaFoldDB" id="W9JB61"/>